<evidence type="ECO:0000256" key="1">
    <source>
        <dbReference type="SAM" id="MobiDB-lite"/>
    </source>
</evidence>
<keyword evidence="2" id="KW-0812">Transmembrane</keyword>
<name>A0A1M7KBV1_RUMFL</name>
<dbReference type="RefSeq" id="WP_072950980.1">
    <property type="nucleotide sequence ID" value="NZ_FRCT01000008.1"/>
</dbReference>
<dbReference type="OrthoDB" id="1821127at2"/>
<gene>
    <name evidence="4" type="ORF">SAMN04487860_10818</name>
</gene>
<keyword evidence="3" id="KW-0732">Signal</keyword>
<feature type="compositionally biased region" description="Gly residues" evidence="1">
    <location>
        <begin position="284"/>
        <end position="310"/>
    </location>
</feature>
<sequence>MMKRLFSLIAAFVICMCLLPLSVLDAHAADNDYQGWDGNWRASKLVDKEYGGSGLFSKDNRDTLEEKIQTCAKDLEMNILVYIGGNAFYSDDAVQSFCNDTYDMTFGNDTDGILYYIDLSGQSPARDCISTAGKAMLLYEKSKDEIFDHLDNYLPSSEQAIYESDIYNAVDSFLNQLRYYSENQPSSFTYYHDKNTGRYIYYQDGELMITTKKPLMLWMYIFLVCLAIGGIVGLITYFVAKNNYKFKNKTNPSIYLTPDNVRFTEKSDTLIRSYVTKHKIETSSGGGGGSRGGGGGGFHGGSHGGGVHHR</sequence>
<reference evidence="4 5" key="1">
    <citation type="submission" date="2016-11" db="EMBL/GenBank/DDBJ databases">
        <authorList>
            <person name="Jaros S."/>
            <person name="Januszkiewicz K."/>
            <person name="Wedrychowicz H."/>
        </authorList>
    </citation>
    <scope>NUCLEOTIDE SEQUENCE [LARGE SCALE GENOMIC DNA]</scope>
    <source>
        <strain evidence="4 5">Y1</strain>
    </source>
</reference>
<dbReference type="EMBL" id="FRCT01000008">
    <property type="protein sequence ID" value="SHM62473.1"/>
    <property type="molecule type" value="Genomic_DNA"/>
</dbReference>
<keyword evidence="2" id="KW-1133">Transmembrane helix</keyword>
<proteinExistence type="predicted"/>
<evidence type="ECO:0000313" key="5">
    <source>
        <dbReference type="Proteomes" id="UP000184394"/>
    </source>
</evidence>
<evidence type="ECO:0000256" key="3">
    <source>
        <dbReference type="SAM" id="SignalP"/>
    </source>
</evidence>
<dbReference type="AlphaFoldDB" id="A0A1M7KBV1"/>
<feature type="transmembrane region" description="Helical" evidence="2">
    <location>
        <begin position="217"/>
        <end position="240"/>
    </location>
</feature>
<accession>A0A1M7KBV1</accession>
<dbReference type="Proteomes" id="UP000184394">
    <property type="component" value="Unassembled WGS sequence"/>
</dbReference>
<keyword evidence="2" id="KW-0472">Membrane</keyword>
<evidence type="ECO:0000256" key="2">
    <source>
        <dbReference type="SAM" id="Phobius"/>
    </source>
</evidence>
<evidence type="ECO:0000313" key="4">
    <source>
        <dbReference type="EMBL" id="SHM62473.1"/>
    </source>
</evidence>
<feature type="region of interest" description="Disordered" evidence="1">
    <location>
        <begin position="281"/>
        <end position="310"/>
    </location>
</feature>
<protein>
    <submittedName>
        <fullName evidence="4">Uncharacterized membrane protein YgcG, contains a TPM-fold domain</fullName>
    </submittedName>
</protein>
<feature type="chain" id="PRO_5012748674" evidence="3">
    <location>
        <begin position="29"/>
        <end position="310"/>
    </location>
</feature>
<feature type="signal peptide" evidence="3">
    <location>
        <begin position="1"/>
        <end position="28"/>
    </location>
</feature>
<organism evidence="4 5">
    <name type="scientific">Ruminococcus flavefaciens</name>
    <dbReference type="NCBI Taxonomy" id="1265"/>
    <lineage>
        <taxon>Bacteria</taxon>
        <taxon>Bacillati</taxon>
        <taxon>Bacillota</taxon>
        <taxon>Clostridia</taxon>
        <taxon>Eubacteriales</taxon>
        <taxon>Oscillospiraceae</taxon>
        <taxon>Ruminococcus</taxon>
    </lineage>
</organism>